<gene>
    <name evidence="2" type="ORF">OAUR00152_LOCUS38307</name>
</gene>
<feature type="compositionally biased region" description="Low complexity" evidence="1">
    <location>
        <begin position="159"/>
        <end position="173"/>
    </location>
</feature>
<feature type="region of interest" description="Disordered" evidence="1">
    <location>
        <begin position="455"/>
        <end position="474"/>
    </location>
</feature>
<feature type="compositionally biased region" description="Low complexity" evidence="1">
    <location>
        <begin position="804"/>
        <end position="823"/>
    </location>
</feature>
<feature type="compositionally biased region" description="Basic residues" evidence="1">
    <location>
        <begin position="848"/>
        <end position="864"/>
    </location>
</feature>
<feature type="region of interest" description="Disordered" evidence="1">
    <location>
        <begin position="150"/>
        <end position="178"/>
    </location>
</feature>
<feature type="region of interest" description="Disordered" evidence="1">
    <location>
        <begin position="780"/>
        <end position="883"/>
    </location>
</feature>
<feature type="compositionally biased region" description="Low complexity" evidence="1">
    <location>
        <begin position="521"/>
        <end position="533"/>
    </location>
</feature>
<protein>
    <submittedName>
        <fullName evidence="2">Uncharacterized protein</fullName>
    </submittedName>
</protein>
<evidence type="ECO:0000313" key="2">
    <source>
        <dbReference type="EMBL" id="CAE2282260.1"/>
    </source>
</evidence>
<feature type="region of interest" description="Disordered" evidence="1">
    <location>
        <begin position="508"/>
        <end position="548"/>
    </location>
</feature>
<organism evidence="2">
    <name type="scientific">Odontella aurita</name>
    <dbReference type="NCBI Taxonomy" id="265563"/>
    <lineage>
        <taxon>Eukaryota</taxon>
        <taxon>Sar</taxon>
        <taxon>Stramenopiles</taxon>
        <taxon>Ochrophyta</taxon>
        <taxon>Bacillariophyta</taxon>
        <taxon>Mediophyceae</taxon>
        <taxon>Biddulphiophycidae</taxon>
        <taxon>Eupodiscales</taxon>
        <taxon>Odontellaceae</taxon>
        <taxon>Odontella</taxon>
    </lineage>
</organism>
<proteinExistence type="predicted"/>
<accession>A0A7S4K317</accession>
<dbReference type="AlphaFoldDB" id="A0A7S4K317"/>
<name>A0A7S4K317_9STRA</name>
<feature type="compositionally biased region" description="Low complexity" evidence="1">
    <location>
        <begin position="583"/>
        <end position="605"/>
    </location>
</feature>
<feature type="region of interest" description="Disordered" evidence="1">
    <location>
        <begin position="696"/>
        <end position="754"/>
    </location>
</feature>
<feature type="compositionally biased region" description="Gly residues" evidence="1">
    <location>
        <begin position="827"/>
        <end position="837"/>
    </location>
</feature>
<feature type="compositionally biased region" description="Pro residues" evidence="1">
    <location>
        <begin position="784"/>
        <end position="803"/>
    </location>
</feature>
<reference evidence="2" key="1">
    <citation type="submission" date="2021-01" db="EMBL/GenBank/DDBJ databases">
        <authorList>
            <person name="Corre E."/>
            <person name="Pelletier E."/>
            <person name="Niang G."/>
            <person name="Scheremetjew M."/>
            <person name="Finn R."/>
            <person name="Kale V."/>
            <person name="Holt S."/>
            <person name="Cochrane G."/>
            <person name="Meng A."/>
            <person name="Brown T."/>
            <person name="Cohen L."/>
        </authorList>
    </citation>
    <scope>NUCLEOTIDE SEQUENCE</scope>
    <source>
        <strain evidence="2">Isolate 1302-5</strain>
    </source>
</reference>
<sequence>MSDSPKNDDTHDGPDFDWTPSLTACICSYYLTGTVRIPDACRGNDVLLALEYFGIVYAPDQLAFDSFGCYLRVKLWSDYYTHRAAAADWVVRRLMEGRSRHSHSFVTSPERDEAVYVGSKRCDVLDGGLVMPPGETGRAPKSCTVIHEFFNDDDDDRTPQTTATQTADASTIASEEQDRDDVPIDALLRDDFCAYVQSSLPGTLVTFRPREVSLGGGTGLTTARVTRAVLRIDFDARAGRKALRNKIRSSKSSKTGGKERSVVVVKKDPNGAASIVSALDDEVEFQSHATEQQSVSSQSVSSKKSSKSLKIAVARATALATLDERDEDAATSNGLEINPALPVRHIEGAVYGSASTAGMGVGGDAKSMISALSSPFGKDGNATVVTPRGNGAIPETPEPAAAADPVAKKHLGRWVVEEESRPMTDLGEMARSFLQGAEGLVPGAGDVDVTQREARGVAAERGLEPTASEGNGGGVVEVFQSFATSVTNLMGVGAEEEKKEPFFEYFEPKEKEASSPGRASATTAEAGAGAGAEKVSLKKPDPPLSTASVVSGITQEEYAAAAATSAAGAACSPQNAEEDYLRAQPQPSQAQQQQQQQQRAAPQAQGKDEYHDAEWYEVPACKTLEDVNAEWLRGFFTAPVIAGMSYLGLADAAADGIPETPETCAAVNAAITRAATMGENERSDASVLGIAVSADGTPPLAPRDKASEAVTPLTPSTSASTAPGSVSSPEDAVEEGGRLLPPSPSSPKTVPEPRFLEGDLDAARDRAASLLDMTMSTANTVEIAPPPPPSDLPPLLQPEPELPVPSAAATTTSSSSSDSGHSSQPHGGVGAGKGIISGGTVKTERGKGKSSSKKKGRIRSKKMGFFRSGSKNKTSSKEIDVFN</sequence>
<feature type="region of interest" description="Disordered" evidence="1">
    <location>
        <begin position="573"/>
        <end position="609"/>
    </location>
</feature>
<feature type="compositionally biased region" description="Low complexity" evidence="1">
    <location>
        <begin position="709"/>
        <end position="729"/>
    </location>
</feature>
<dbReference type="EMBL" id="HBKQ01055960">
    <property type="protein sequence ID" value="CAE2282260.1"/>
    <property type="molecule type" value="Transcribed_RNA"/>
</dbReference>
<evidence type="ECO:0000256" key="1">
    <source>
        <dbReference type="SAM" id="MobiDB-lite"/>
    </source>
</evidence>